<keyword evidence="2 4" id="KW-0238">DNA-binding</keyword>
<evidence type="ECO:0000256" key="2">
    <source>
        <dbReference type="ARBA" id="ARBA00023125"/>
    </source>
</evidence>
<dbReference type="SUPFAM" id="SSF46689">
    <property type="entry name" value="Homeodomain-like"/>
    <property type="match status" value="1"/>
</dbReference>
<sequence length="235" mass="26640">MTLSRREKTEQRIMQALEDQIRATGMVGVGINAIAERAGVSKELIYRYFDGLPGLMMQWMKNQDFWTSNSSTLRDPSAETNTPKELILKMLRAQISALQNNDALKEIRRWELIERNEVSGQLAERREMAARPFIDELDALNDEMDVPAMVSVMLAGVLYLSLRAKTESQFLGVPLRTSEGWKRIDNALIQLTQSLPAEFQNTTLKELRAHHPQTETNVKNPSGSDSLPKHNEASE</sequence>
<dbReference type="InterPro" id="IPR050109">
    <property type="entry name" value="HTH-type_TetR-like_transc_reg"/>
</dbReference>
<evidence type="ECO:0000256" key="3">
    <source>
        <dbReference type="ARBA" id="ARBA00023163"/>
    </source>
</evidence>
<proteinExistence type="predicted"/>
<reference evidence="7 8" key="1">
    <citation type="submission" date="2017-01" db="EMBL/GenBank/DDBJ databases">
        <title>Complete Genome Sequence of Paenalcaligenes hominis, Isolated from a paraplegic Patient with neurogenic bladder.</title>
        <authorList>
            <person name="Mukhopadhyay R."/>
            <person name="Joaquin J."/>
            <person name="Hogue R."/>
            <person name="Kilaru A."/>
            <person name="Jospin G."/>
            <person name="Mars K."/>
            <person name="Eisen J.A."/>
            <person name="Chaturvedi V."/>
        </authorList>
    </citation>
    <scope>NUCLEOTIDE SEQUENCE [LARGE SCALE GENOMIC DNA]</scope>
    <source>
        <strain evidence="7 8">15S00501</strain>
    </source>
</reference>
<dbReference type="STRING" id="643674.PAEH1_03455"/>
<dbReference type="PROSITE" id="PS50977">
    <property type="entry name" value="HTH_TETR_2"/>
    <property type="match status" value="1"/>
</dbReference>
<evidence type="ECO:0000256" key="5">
    <source>
        <dbReference type="SAM" id="MobiDB-lite"/>
    </source>
</evidence>
<dbReference type="InterPro" id="IPR001647">
    <property type="entry name" value="HTH_TetR"/>
</dbReference>
<accession>A0A1U9JYL9</accession>
<dbReference type="PANTHER" id="PTHR30055:SF234">
    <property type="entry name" value="HTH-TYPE TRANSCRIPTIONAL REGULATOR BETI"/>
    <property type="match status" value="1"/>
</dbReference>
<keyword evidence="1" id="KW-0805">Transcription regulation</keyword>
<dbReference type="GO" id="GO:0003700">
    <property type="term" value="F:DNA-binding transcription factor activity"/>
    <property type="evidence" value="ECO:0007669"/>
    <property type="project" value="TreeGrafter"/>
</dbReference>
<dbReference type="OrthoDB" id="2356263at2"/>
<evidence type="ECO:0000313" key="7">
    <source>
        <dbReference type="EMBL" id="AQS50856.1"/>
    </source>
</evidence>
<dbReference type="EMBL" id="CP019697">
    <property type="protein sequence ID" value="AQS50856.1"/>
    <property type="molecule type" value="Genomic_DNA"/>
</dbReference>
<dbReference type="KEGG" id="phn:PAEH1_03455"/>
<dbReference type="Pfam" id="PF00440">
    <property type="entry name" value="TetR_N"/>
    <property type="match status" value="1"/>
</dbReference>
<gene>
    <name evidence="7" type="ORF">PAEH1_03455</name>
</gene>
<organism evidence="7 8">
    <name type="scientific">Paenalcaligenes hominis</name>
    <dbReference type="NCBI Taxonomy" id="643674"/>
    <lineage>
        <taxon>Bacteria</taxon>
        <taxon>Pseudomonadati</taxon>
        <taxon>Pseudomonadota</taxon>
        <taxon>Betaproteobacteria</taxon>
        <taxon>Burkholderiales</taxon>
        <taxon>Alcaligenaceae</taxon>
        <taxon>Paenalcaligenes</taxon>
    </lineage>
</organism>
<evidence type="ECO:0000256" key="4">
    <source>
        <dbReference type="PROSITE-ProRule" id="PRU00335"/>
    </source>
</evidence>
<feature type="domain" description="HTH tetR-type" evidence="6">
    <location>
        <begin position="7"/>
        <end position="67"/>
    </location>
</feature>
<dbReference type="InterPro" id="IPR009057">
    <property type="entry name" value="Homeodomain-like_sf"/>
</dbReference>
<name>A0A1U9JYL9_9BURK</name>
<dbReference type="Gene3D" id="1.10.357.10">
    <property type="entry name" value="Tetracycline Repressor, domain 2"/>
    <property type="match status" value="1"/>
</dbReference>
<dbReference type="PANTHER" id="PTHR30055">
    <property type="entry name" value="HTH-TYPE TRANSCRIPTIONAL REGULATOR RUTR"/>
    <property type="match status" value="1"/>
</dbReference>
<dbReference type="Proteomes" id="UP000189369">
    <property type="component" value="Chromosome"/>
</dbReference>
<keyword evidence="3" id="KW-0804">Transcription</keyword>
<protein>
    <submittedName>
        <fullName evidence="7">TetR family transcriptional regulator</fullName>
    </submittedName>
</protein>
<dbReference type="GO" id="GO:0000976">
    <property type="term" value="F:transcription cis-regulatory region binding"/>
    <property type="evidence" value="ECO:0007669"/>
    <property type="project" value="TreeGrafter"/>
</dbReference>
<feature type="region of interest" description="Disordered" evidence="5">
    <location>
        <begin position="210"/>
        <end position="235"/>
    </location>
</feature>
<evidence type="ECO:0000259" key="6">
    <source>
        <dbReference type="PROSITE" id="PS50977"/>
    </source>
</evidence>
<dbReference type="AlphaFoldDB" id="A0A1U9JYL9"/>
<feature type="DNA-binding region" description="H-T-H motif" evidence="4">
    <location>
        <begin position="30"/>
        <end position="49"/>
    </location>
</feature>
<evidence type="ECO:0000313" key="8">
    <source>
        <dbReference type="Proteomes" id="UP000189369"/>
    </source>
</evidence>
<evidence type="ECO:0000256" key="1">
    <source>
        <dbReference type="ARBA" id="ARBA00023015"/>
    </source>
</evidence>
<feature type="compositionally biased region" description="Polar residues" evidence="5">
    <location>
        <begin position="214"/>
        <end position="225"/>
    </location>
</feature>